<sequence>MAVIISSKVLLIQLFVLVLGSFSKPSHGELWLEPPLPFDWPPAEIQSPPPSPPPPPPSTIPLIPPFNGGFLPPLPGSKLHGLSPLIPNLPDVPPTGGDPPVNRPRPSAPSPPVMPPPPPPSSCKPSPPDQSTKQSPPPPPAKQPPPPPPPPPVKAPSPSPAKQSPPPPRAPSPSPATQSPTKQPSPIAYPPVMAPSPSPAAEPPIVAPFPSPTANPPMIPRRPAPPVVKPLPPLGKPPIVSGLVYCKSCNSYGVPTLFDASLLQGAVVKLICCGKKAMVQWATTDNKGEFRIMPKSLITANVGKCKVYLVKSPNPNCNVPTNFNGGKSGALLKPVLPPKQPTTPAVVPVQPPMFDLYGVGPFIFEASSKMPCFKDSRAQARKMGIMYKNMSL</sequence>
<reference evidence="4" key="1">
    <citation type="journal article" date="2017" name="BMC Evol. Biol.">
        <title>Polymorphism and structure of style-specific arabinogalactan proteins as determinants of pollen tube growth in Nicotiana.</title>
        <authorList>
            <person name="Noyszewski A.K."/>
            <person name="Liu Y.C."/>
            <person name="Tamura K."/>
            <person name="Smith A.G."/>
        </authorList>
    </citation>
    <scope>NUCLEOTIDE SEQUENCE</scope>
</reference>
<dbReference type="PANTHER" id="PTHR33470">
    <property type="entry name" value="OS01G0164075 PROTEIN"/>
    <property type="match status" value="1"/>
</dbReference>
<evidence type="ECO:0000256" key="3">
    <source>
        <dbReference type="SAM" id="SignalP"/>
    </source>
</evidence>
<organism evidence="4">
    <name type="scientific">Nicotiana repanda</name>
    <dbReference type="NCBI Taxonomy" id="76336"/>
    <lineage>
        <taxon>Eukaryota</taxon>
        <taxon>Viridiplantae</taxon>
        <taxon>Streptophyta</taxon>
        <taxon>Embryophyta</taxon>
        <taxon>Tracheophyta</taxon>
        <taxon>Spermatophyta</taxon>
        <taxon>Magnoliopsida</taxon>
        <taxon>eudicotyledons</taxon>
        <taxon>Gunneridae</taxon>
        <taxon>Pentapetalae</taxon>
        <taxon>asterids</taxon>
        <taxon>lamiids</taxon>
        <taxon>Solanales</taxon>
        <taxon>Solanaceae</taxon>
        <taxon>Nicotianoideae</taxon>
        <taxon>Nicotianeae</taxon>
        <taxon>Nicotiana</taxon>
    </lineage>
</organism>
<dbReference type="AlphaFoldDB" id="A0A223HHA5"/>
<feature type="compositionally biased region" description="Pro residues" evidence="2">
    <location>
        <begin position="187"/>
        <end position="199"/>
    </location>
</feature>
<evidence type="ECO:0000313" key="4">
    <source>
        <dbReference type="EMBL" id="AST51804.1"/>
    </source>
</evidence>
<feature type="compositionally biased region" description="Pro residues" evidence="2">
    <location>
        <begin position="90"/>
        <end position="128"/>
    </location>
</feature>
<name>A0A223HHA5_9SOLA</name>
<dbReference type="PANTHER" id="PTHR33470:SF30">
    <property type="entry name" value="PISTIL-SPECIFIC EXTENSIN-LIKE PROTEIN"/>
    <property type="match status" value="1"/>
</dbReference>
<feature type="compositionally biased region" description="Pro residues" evidence="2">
    <location>
        <begin position="135"/>
        <end position="174"/>
    </location>
</feature>
<proteinExistence type="evidence at transcript level"/>
<feature type="compositionally biased region" description="Pro residues" evidence="2">
    <location>
        <begin position="47"/>
        <end position="64"/>
    </location>
</feature>
<feature type="compositionally biased region" description="Low complexity" evidence="2">
    <location>
        <begin position="175"/>
        <end position="186"/>
    </location>
</feature>
<dbReference type="GO" id="GO:0071944">
    <property type="term" value="C:cell periphery"/>
    <property type="evidence" value="ECO:0007669"/>
    <property type="project" value="TreeGrafter"/>
</dbReference>
<feature type="region of interest" description="Disordered" evidence="2">
    <location>
        <begin position="41"/>
        <end position="199"/>
    </location>
</feature>
<feature type="signal peptide" evidence="3">
    <location>
        <begin position="1"/>
        <end position="28"/>
    </location>
</feature>
<protein>
    <submittedName>
        <fullName evidence="4">Pistil extensin-like protein III</fullName>
    </submittedName>
</protein>
<dbReference type="EMBL" id="MF278947">
    <property type="protein sequence ID" value="AST51804.1"/>
    <property type="molecule type" value="mRNA"/>
</dbReference>
<feature type="chain" id="PRO_5012894846" evidence="3">
    <location>
        <begin position="29"/>
        <end position="392"/>
    </location>
</feature>
<accession>A0A223HHA5</accession>
<evidence type="ECO:0000256" key="1">
    <source>
        <dbReference type="ARBA" id="ARBA00022729"/>
    </source>
</evidence>
<evidence type="ECO:0000256" key="2">
    <source>
        <dbReference type="SAM" id="MobiDB-lite"/>
    </source>
</evidence>
<keyword evidence="1 3" id="KW-0732">Signal</keyword>
<dbReference type="Pfam" id="PF01190">
    <property type="entry name" value="Pollen_Ole_e_1"/>
    <property type="match status" value="1"/>
</dbReference>